<comment type="caution">
    <text evidence="2">The sequence shown here is derived from an EMBL/GenBank/DDBJ whole genome shotgun (WGS) entry which is preliminary data.</text>
</comment>
<dbReference type="KEGG" id="egl:EGR_07142"/>
<dbReference type="AlphaFoldDB" id="W6UBV4"/>
<dbReference type="Proteomes" id="UP000019149">
    <property type="component" value="Unassembled WGS sequence"/>
</dbReference>
<name>W6UBV4_ECHGR</name>
<dbReference type="RefSeq" id="XP_024349232.1">
    <property type="nucleotide sequence ID" value="XM_024496391.1"/>
</dbReference>
<proteinExistence type="predicted"/>
<accession>W6UBV4</accession>
<protein>
    <submittedName>
        <fullName evidence="2">Uncharacterized protein</fullName>
    </submittedName>
</protein>
<keyword evidence="3" id="KW-1185">Reference proteome</keyword>
<feature type="compositionally biased region" description="Polar residues" evidence="1">
    <location>
        <begin position="33"/>
        <end position="45"/>
    </location>
</feature>
<evidence type="ECO:0000313" key="3">
    <source>
        <dbReference type="Proteomes" id="UP000019149"/>
    </source>
</evidence>
<evidence type="ECO:0000256" key="1">
    <source>
        <dbReference type="SAM" id="MobiDB-lite"/>
    </source>
</evidence>
<dbReference type="GeneID" id="36342857"/>
<reference evidence="2 3" key="1">
    <citation type="journal article" date="2013" name="Nat. Genet.">
        <title>The genome of the hydatid tapeworm Echinococcus granulosus.</title>
        <authorList>
            <person name="Zheng H."/>
            <person name="Zhang W."/>
            <person name="Zhang L."/>
            <person name="Zhang Z."/>
            <person name="Li J."/>
            <person name="Lu G."/>
            <person name="Zhu Y."/>
            <person name="Wang Y."/>
            <person name="Huang Y."/>
            <person name="Liu J."/>
            <person name="Kang H."/>
            <person name="Chen J."/>
            <person name="Wang L."/>
            <person name="Chen A."/>
            <person name="Yu S."/>
            <person name="Gao Z."/>
            <person name="Jin L."/>
            <person name="Gu W."/>
            <person name="Wang Z."/>
            <person name="Zhao L."/>
            <person name="Shi B."/>
            <person name="Wen H."/>
            <person name="Lin R."/>
            <person name="Jones M.K."/>
            <person name="Brejova B."/>
            <person name="Vinar T."/>
            <person name="Zhao G."/>
            <person name="McManus D.P."/>
            <person name="Chen Z."/>
            <person name="Zhou Y."/>
            <person name="Wang S."/>
        </authorList>
    </citation>
    <scope>NUCLEOTIDE SEQUENCE [LARGE SCALE GENOMIC DNA]</scope>
</reference>
<sequence>MRFVDLDSAYQVFSGIRRPSSPGGDQLAVPKLSPTTSTTRAQPPSIMSTSMSRMVVSVVAAAAAVSHHAATATAVARALTT</sequence>
<evidence type="ECO:0000313" key="2">
    <source>
        <dbReference type="EMBL" id="EUB58036.1"/>
    </source>
</evidence>
<feature type="region of interest" description="Disordered" evidence="1">
    <location>
        <begin position="17"/>
        <end position="45"/>
    </location>
</feature>
<dbReference type="CTD" id="36342857"/>
<organism evidence="2 3">
    <name type="scientific">Echinococcus granulosus</name>
    <name type="common">Hydatid tapeworm</name>
    <dbReference type="NCBI Taxonomy" id="6210"/>
    <lineage>
        <taxon>Eukaryota</taxon>
        <taxon>Metazoa</taxon>
        <taxon>Spiralia</taxon>
        <taxon>Lophotrochozoa</taxon>
        <taxon>Platyhelminthes</taxon>
        <taxon>Cestoda</taxon>
        <taxon>Eucestoda</taxon>
        <taxon>Cyclophyllidea</taxon>
        <taxon>Taeniidae</taxon>
        <taxon>Echinococcus</taxon>
        <taxon>Echinococcus granulosus group</taxon>
    </lineage>
</organism>
<dbReference type="EMBL" id="APAU02000070">
    <property type="protein sequence ID" value="EUB58036.1"/>
    <property type="molecule type" value="Genomic_DNA"/>
</dbReference>
<gene>
    <name evidence="2" type="ORF">EGR_07142</name>
</gene>